<keyword evidence="2" id="KW-1185">Reference proteome</keyword>
<name>A0A5N8XUH6_9ACTN</name>
<evidence type="ECO:0008006" key="3">
    <source>
        <dbReference type="Google" id="ProtNLM"/>
    </source>
</evidence>
<reference evidence="1 2" key="1">
    <citation type="submission" date="2019-07" db="EMBL/GenBank/DDBJ databases">
        <title>New species of Amycolatopsis and Streptomyces.</title>
        <authorList>
            <person name="Duangmal K."/>
            <person name="Teo W.F.A."/>
            <person name="Lipun K."/>
        </authorList>
    </citation>
    <scope>NUCLEOTIDE SEQUENCE [LARGE SCALE GENOMIC DNA]</scope>
    <source>
        <strain evidence="1 2">NBRC 106415</strain>
    </source>
</reference>
<comment type="caution">
    <text evidence="1">The sequence shown here is derived from an EMBL/GenBank/DDBJ whole genome shotgun (WGS) entry which is preliminary data.</text>
</comment>
<dbReference type="AlphaFoldDB" id="A0A5N8XUH6"/>
<feature type="non-terminal residue" evidence="1">
    <location>
        <position position="1"/>
    </location>
</feature>
<dbReference type="EMBL" id="VJZC01000499">
    <property type="protein sequence ID" value="MPY63043.1"/>
    <property type="molecule type" value="Genomic_DNA"/>
</dbReference>
<dbReference type="RefSeq" id="WP_152776354.1">
    <property type="nucleotide sequence ID" value="NZ_VJZC01000499.1"/>
</dbReference>
<evidence type="ECO:0000313" key="1">
    <source>
        <dbReference type="EMBL" id="MPY63043.1"/>
    </source>
</evidence>
<evidence type="ECO:0000313" key="2">
    <source>
        <dbReference type="Proteomes" id="UP000400924"/>
    </source>
</evidence>
<proteinExistence type="predicted"/>
<protein>
    <recommendedName>
        <fullName evidence="3">DEAD/DEAH box helicase</fullName>
    </recommendedName>
</protein>
<organism evidence="1 2">
    <name type="scientific">Streptomyces spongiae</name>
    <dbReference type="NCBI Taxonomy" id="565072"/>
    <lineage>
        <taxon>Bacteria</taxon>
        <taxon>Bacillati</taxon>
        <taxon>Actinomycetota</taxon>
        <taxon>Actinomycetes</taxon>
        <taxon>Kitasatosporales</taxon>
        <taxon>Streptomycetaceae</taxon>
        <taxon>Streptomyces</taxon>
    </lineage>
</organism>
<gene>
    <name evidence="1" type="ORF">FNH08_39585</name>
</gene>
<accession>A0A5N8XUH6</accession>
<sequence length="144" mass="14655">PPPRHPVGRTRRGGGTRSVVLAAADPANAYGAALPWPEPPTGAGHKPGRKAGSLVVLVDGELTLYMERGGKTLLAWPSDPDGTVTEDPRLLAAAEALSASARAGSLGTVTVERVNGASALTSPYGTLLEGAGFIATPRGLRLRA</sequence>
<dbReference type="OrthoDB" id="9815222at2"/>
<dbReference type="Proteomes" id="UP000400924">
    <property type="component" value="Unassembled WGS sequence"/>
</dbReference>